<dbReference type="AlphaFoldDB" id="R0KGL3"/>
<dbReference type="RefSeq" id="XP_008025631.1">
    <property type="nucleotide sequence ID" value="XM_008027440.1"/>
</dbReference>
<reference evidence="2 3" key="2">
    <citation type="journal article" date="2013" name="PLoS Genet.">
        <title>Comparative genome structure, secondary metabolite, and effector coding capacity across Cochliobolus pathogens.</title>
        <authorList>
            <person name="Condon B.J."/>
            <person name="Leng Y."/>
            <person name="Wu D."/>
            <person name="Bushley K.E."/>
            <person name="Ohm R.A."/>
            <person name="Otillar R."/>
            <person name="Martin J."/>
            <person name="Schackwitz W."/>
            <person name="Grimwood J."/>
            <person name="MohdZainudin N."/>
            <person name="Xue C."/>
            <person name="Wang R."/>
            <person name="Manning V.A."/>
            <person name="Dhillon B."/>
            <person name="Tu Z.J."/>
            <person name="Steffenson B.J."/>
            <person name="Salamov A."/>
            <person name="Sun H."/>
            <person name="Lowry S."/>
            <person name="LaButti K."/>
            <person name="Han J."/>
            <person name="Copeland A."/>
            <person name="Lindquist E."/>
            <person name="Barry K."/>
            <person name="Schmutz J."/>
            <person name="Baker S.E."/>
            <person name="Ciuffetti L.M."/>
            <person name="Grigoriev I.V."/>
            <person name="Zhong S."/>
            <person name="Turgeon B.G."/>
        </authorList>
    </citation>
    <scope>NUCLEOTIDE SEQUENCE [LARGE SCALE GENOMIC DNA]</scope>
    <source>
        <strain evidence="3">28A</strain>
    </source>
</reference>
<dbReference type="EMBL" id="KB908592">
    <property type="protein sequence ID" value="EOA87152.1"/>
    <property type="molecule type" value="Genomic_DNA"/>
</dbReference>
<organism evidence="2 3">
    <name type="scientific">Exserohilum turcicum (strain 28A)</name>
    <name type="common">Northern leaf blight fungus</name>
    <name type="synonym">Setosphaeria turcica</name>
    <dbReference type="NCBI Taxonomy" id="671987"/>
    <lineage>
        <taxon>Eukaryota</taxon>
        <taxon>Fungi</taxon>
        <taxon>Dikarya</taxon>
        <taxon>Ascomycota</taxon>
        <taxon>Pezizomycotina</taxon>
        <taxon>Dothideomycetes</taxon>
        <taxon>Pleosporomycetidae</taxon>
        <taxon>Pleosporales</taxon>
        <taxon>Pleosporineae</taxon>
        <taxon>Pleosporaceae</taxon>
        <taxon>Exserohilum</taxon>
    </lineage>
</organism>
<evidence type="ECO:0000313" key="2">
    <source>
        <dbReference type="EMBL" id="EOA87152.1"/>
    </source>
</evidence>
<reference evidence="2 3" key="1">
    <citation type="journal article" date="2012" name="PLoS Pathog.">
        <title>Diverse lifestyles and strategies of plant pathogenesis encoded in the genomes of eighteen Dothideomycetes fungi.</title>
        <authorList>
            <person name="Ohm R.A."/>
            <person name="Feau N."/>
            <person name="Henrissat B."/>
            <person name="Schoch C.L."/>
            <person name="Horwitz B.A."/>
            <person name="Barry K.W."/>
            <person name="Condon B.J."/>
            <person name="Copeland A.C."/>
            <person name="Dhillon B."/>
            <person name="Glaser F."/>
            <person name="Hesse C.N."/>
            <person name="Kosti I."/>
            <person name="LaButti K."/>
            <person name="Lindquist E.A."/>
            <person name="Lucas S."/>
            <person name="Salamov A.A."/>
            <person name="Bradshaw R.E."/>
            <person name="Ciuffetti L."/>
            <person name="Hamelin R.C."/>
            <person name="Kema G.H.J."/>
            <person name="Lawrence C."/>
            <person name="Scott J.A."/>
            <person name="Spatafora J.W."/>
            <person name="Turgeon B.G."/>
            <person name="de Wit P.J.G.M."/>
            <person name="Zhong S."/>
            <person name="Goodwin S.B."/>
            <person name="Grigoriev I.V."/>
        </authorList>
    </citation>
    <scope>NUCLEOTIDE SEQUENCE [LARGE SCALE GENOMIC DNA]</scope>
    <source>
        <strain evidence="3">28A</strain>
    </source>
</reference>
<dbReference type="GO" id="GO:0019441">
    <property type="term" value="P:L-tryptophan catabolic process to kynurenine"/>
    <property type="evidence" value="ECO:0007669"/>
    <property type="project" value="InterPro"/>
</dbReference>
<dbReference type="PANTHER" id="PTHR34861">
    <property type="match status" value="1"/>
</dbReference>
<protein>
    <recommendedName>
        <fullName evidence="4">Cyclase</fullName>
    </recommendedName>
</protein>
<dbReference type="HOGENOM" id="CLU_030671_1_0_1"/>
<dbReference type="GO" id="GO:0004061">
    <property type="term" value="F:arylformamidase activity"/>
    <property type="evidence" value="ECO:0007669"/>
    <property type="project" value="InterPro"/>
</dbReference>
<dbReference type="Proteomes" id="UP000016935">
    <property type="component" value="Unassembled WGS sequence"/>
</dbReference>
<dbReference type="STRING" id="671987.R0KGL3"/>
<dbReference type="InterPro" id="IPR007325">
    <property type="entry name" value="KFase/CYL"/>
</dbReference>
<gene>
    <name evidence="2" type="ORF">SETTUDRAFT_89099</name>
</gene>
<dbReference type="Pfam" id="PF04199">
    <property type="entry name" value="Cyclase"/>
    <property type="match status" value="1"/>
</dbReference>
<dbReference type="InterPro" id="IPR037175">
    <property type="entry name" value="KFase_sf"/>
</dbReference>
<comment type="similarity">
    <text evidence="1">Belongs to the Cyclase 1 superfamily.</text>
</comment>
<dbReference type="OrthoDB" id="3683765at2759"/>
<keyword evidence="3" id="KW-1185">Reference proteome</keyword>
<dbReference type="Gene3D" id="3.50.30.50">
    <property type="entry name" value="Putative cyclase"/>
    <property type="match status" value="1"/>
</dbReference>
<dbReference type="PANTHER" id="PTHR34861:SF11">
    <property type="entry name" value="CYCLASE"/>
    <property type="match status" value="1"/>
</dbReference>
<dbReference type="GeneID" id="19405750"/>
<evidence type="ECO:0008006" key="4">
    <source>
        <dbReference type="Google" id="ProtNLM"/>
    </source>
</evidence>
<proteinExistence type="inferred from homology"/>
<sequence length="326" mass="37209">MAATPFVDFSGLPVNKNGPHGNAWGLWGVDDQLGTLNYLTDDVVKNSAKKEIRTGKRVSLNWSMMGPSNPRFARMFTEVKLINKAPLKIAHDEELYFNTQISSQWDGTRHYGYQEEKVYFMGHTAEEFEKSDVNGLQTMARKGIAGRGVLIDWYRWMEEEGHKDIDAFSAYGITFDSLMLAAKAQGLSLSDFREGDILFVRSGYIHQYDSMSPKRRRELHEVYQKEKPKNIGLEPSKELLEFFWNNRFAAVAGDTRLFEKWPCTEAQWHLHEWLLAGWGMPIGELFDLEHLSTTCQELGRYTFFISSEPLNVAGGVASPPNALAFF</sequence>
<accession>R0KGL3</accession>
<evidence type="ECO:0000313" key="3">
    <source>
        <dbReference type="Proteomes" id="UP000016935"/>
    </source>
</evidence>
<dbReference type="SUPFAM" id="SSF102198">
    <property type="entry name" value="Putative cyclase"/>
    <property type="match status" value="1"/>
</dbReference>
<dbReference type="eggNOG" id="ENOG502QTM1">
    <property type="taxonomic scope" value="Eukaryota"/>
</dbReference>
<name>R0KGL3_EXST2</name>
<evidence type="ECO:0000256" key="1">
    <source>
        <dbReference type="ARBA" id="ARBA00007865"/>
    </source>
</evidence>